<accession>A0ABM7XEW5</accession>
<keyword evidence="13" id="KW-1185">Reference proteome</keyword>
<feature type="transmembrane region" description="Helical" evidence="11">
    <location>
        <begin position="210"/>
        <end position="232"/>
    </location>
</feature>
<protein>
    <recommendedName>
        <fullName evidence="14">Glycosyltransferase RgtA/B/C/D-like domain-containing protein</fullName>
    </recommendedName>
</protein>
<keyword evidence="7" id="KW-0256">Endoplasmic reticulum</keyword>
<feature type="transmembrane region" description="Helical" evidence="11">
    <location>
        <begin position="339"/>
        <end position="369"/>
    </location>
</feature>
<keyword evidence="5" id="KW-0808">Transferase</keyword>
<evidence type="ECO:0000256" key="5">
    <source>
        <dbReference type="ARBA" id="ARBA00022679"/>
    </source>
</evidence>
<evidence type="ECO:0000256" key="10">
    <source>
        <dbReference type="SAM" id="MobiDB-lite"/>
    </source>
</evidence>
<evidence type="ECO:0000313" key="12">
    <source>
        <dbReference type="EMBL" id="BDG10402.1"/>
    </source>
</evidence>
<evidence type="ECO:0000256" key="7">
    <source>
        <dbReference type="ARBA" id="ARBA00022824"/>
    </source>
</evidence>
<dbReference type="Pfam" id="PF04188">
    <property type="entry name" value="Mannosyl_trans2"/>
    <property type="match status" value="1"/>
</dbReference>
<evidence type="ECO:0000256" key="3">
    <source>
        <dbReference type="ARBA" id="ARBA00022502"/>
    </source>
</evidence>
<keyword evidence="8 11" id="KW-1133">Transmembrane helix</keyword>
<dbReference type="PANTHER" id="PTHR12468">
    <property type="entry name" value="GPI MANNOSYLTRANSFERASE 2"/>
    <property type="match status" value="1"/>
</dbReference>
<evidence type="ECO:0008006" key="14">
    <source>
        <dbReference type="Google" id="ProtNLM"/>
    </source>
</evidence>
<feature type="transmembrane region" description="Helical" evidence="11">
    <location>
        <begin position="137"/>
        <end position="161"/>
    </location>
</feature>
<evidence type="ECO:0000256" key="11">
    <source>
        <dbReference type="SAM" id="Phobius"/>
    </source>
</evidence>
<dbReference type="EMBL" id="AP025592">
    <property type="protein sequence ID" value="BDG10402.1"/>
    <property type="molecule type" value="Genomic_DNA"/>
</dbReference>
<feature type="transmembrane region" description="Helical" evidence="11">
    <location>
        <begin position="381"/>
        <end position="401"/>
    </location>
</feature>
<evidence type="ECO:0000313" key="13">
    <source>
        <dbReference type="Proteomes" id="UP001162734"/>
    </source>
</evidence>
<comment type="pathway">
    <text evidence="2">Glycolipid biosynthesis; glycosylphosphatidylinositol-anchor biosynthesis.</text>
</comment>
<name>A0ABM7XEW5_9BACT</name>
<feature type="region of interest" description="Disordered" evidence="10">
    <location>
        <begin position="1"/>
        <end position="20"/>
    </location>
</feature>
<sequence>MPSAGPALAGPRRRPAPGPAARPAPGWLLRDVLLPFAWTRAALLGVAWFALQFGQSWTYPRPAVALRGFSYTRQLWLDVWGRWDTIWYLDLAAWGYKATGPIAHAQSNIAFFPAYPLLVRAAHALLPRAWQGELGRFAVAVALSNVLAVAGLALVHAYVRARFADPALARRTVLYLLAFPAGFFLSCAYSEALFLFCCAAAFLASARHRFWLAGLAAAAASLARPAGVLLALPLAFHLLEARGWDPRRTFPQALALLLPPLALAGHAANLWRVTGEPLALFHAQAAWGRHLTSPWRTFFFPSGYDPHMGPVEQAALGLFLALGLWLLRERHFAGGAFTLLSLVPILTSGTLMSSVRFLAVLFPAFVALAEVAEGEAADRSVLTLFAMGQAALFVAWTRFYWVA</sequence>
<evidence type="ECO:0000256" key="2">
    <source>
        <dbReference type="ARBA" id="ARBA00004687"/>
    </source>
</evidence>
<evidence type="ECO:0000256" key="8">
    <source>
        <dbReference type="ARBA" id="ARBA00022989"/>
    </source>
</evidence>
<dbReference type="PANTHER" id="PTHR12468:SF2">
    <property type="entry name" value="GPI MANNOSYLTRANSFERASE 2"/>
    <property type="match status" value="1"/>
</dbReference>
<comment type="subcellular location">
    <subcellularLocation>
        <location evidence="1">Endoplasmic reticulum membrane</location>
        <topology evidence="1">Multi-pass membrane protein</topology>
    </subcellularLocation>
</comment>
<evidence type="ECO:0000256" key="9">
    <source>
        <dbReference type="ARBA" id="ARBA00023136"/>
    </source>
</evidence>
<organism evidence="12 13">
    <name type="scientific">Anaeromyxobacter paludicola</name>
    <dbReference type="NCBI Taxonomy" id="2918171"/>
    <lineage>
        <taxon>Bacteria</taxon>
        <taxon>Pseudomonadati</taxon>
        <taxon>Myxococcota</taxon>
        <taxon>Myxococcia</taxon>
        <taxon>Myxococcales</taxon>
        <taxon>Cystobacterineae</taxon>
        <taxon>Anaeromyxobacteraceae</taxon>
        <taxon>Anaeromyxobacter</taxon>
    </lineage>
</organism>
<dbReference type="Proteomes" id="UP001162734">
    <property type="component" value="Chromosome"/>
</dbReference>
<feature type="transmembrane region" description="Helical" evidence="11">
    <location>
        <begin position="308"/>
        <end position="327"/>
    </location>
</feature>
<keyword evidence="6 11" id="KW-0812">Transmembrane</keyword>
<proteinExistence type="predicted"/>
<feature type="transmembrane region" description="Helical" evidence="11">
    <location>
        <begin position="253"/>
        <end position="271"/>
    </location>
</feature>
<feature type="transmembrane region" description="Helical" evidence="11">
    <location>
        <begin position="173"/>
        <end position="204"/>
    </location>
</feature>
<evidence type="ECO:0000256" key="4">
    <source>
        <dbReference type="ARBA" id="ARBA00022676"/>
    </source>
</evidence>
<dbReference type="RefSeq" id="WP_248342874.1">
    <property type="nucleotide sequence ID" value="NZ_AP025592.1"/>
</dbReference>
<reference evidence="13" key="1">
    <citation type="journal article" date="2022" name="Int. J. Syst. Evol. Microbiol.">
        <title>Anaeromyxobacter oryzae sp. nov., Anaeromyxobacter diazotrophicus sp. nov. and Anaeromyxobacter paludicola sp. nov., isolated from paddy soils.</title>
        <authorList>
            <person name="Itoh H."/>
            <person name="Xu Z."/>
            <person name="Mise K."/>
            <person name="Masuda Y."/>
            <person name="Ushijima N."/>
            <person name="Hayakawa C."/>
            <person name="Shiratori Y."/>
            <person name="Senoo K."/>
        </authorList>
    </citation>
    <scope>NUCLEOTIDE SEQUENCE [LARGE SCALE GENOMIC DNA]</scope>
    <source>
        <strain evidence="13">Red630</strain>
    </source>
</reference>
<dbReference type="InterPro" id="IPR007315">
    <property type="entry name" value="PIG-V/Gpi18"/>
</dbReference>
<gene>
    <name evidence="12" type="ORF">AMPC_35150</name>
</gene>
<keyword evidence="9 11" id="KW-0472">Membrane</keyword>
<feature type="compositionally biased region" description="Low complexity" evidence="10">
    <location>
        <begin position="1"/>
        <end position="10"/>
    </location>
</feature>
<keyword evidence="3" id="KW-0337">GPI-anchor biosynthesis</keyword>
<keyword evidence="4" id="KW-0328">Glycosyltransferase</keyword>
<evidence type="ECO:0000256" key="1">
    <source>
        <dbReference type="ARBA" id="ARBA00004477"/>
    </source>
</evidence>
<evidence type="ECO:0000256" key="6">
    <source>
        <dbReference type="ARBA" id="ARBA00022692"/>
    </source>
</evidence>